<protein>
    <submittedName>
        <fullName evidence="1">Uncharacterized protein</fullName>
    </submittedName>
</protein>
<reference evidence="1 2" key="1">
    <citation type="submission" date="2012-12" db="EMBL/GenBank/DDBJ databases">
        <title>Genome assembly of Fulvivirga imtechensis AK7.</title>
        <authorList>
            <person name="Nupur N."/>
            <person name="Khatri I."/>
            <person name="Kumar R."/>
            <person name="Subramanian S."/>
            <person name="Pinnaka A."/>
        </authorList>
    </citation>
    <scope>NUCLEOTIDE SEQUENCE [LARGE SCALE GENOMIC DNA]</scope>
    <source>
        <strain evidence="1 2">AK7</strain>
    </source>
</reference>
<comment type="caution">
    <text evidence="1">The sequence shown here is derived from an EMBL/GenBank/DDBJ whole genome shotgun (WGS) entry which is preliminary data.</text>
</comment>
<gene>
    <name evidence="1" type="ORF">C900_04732</name>
</gene>
<dbReference type="EMBL" id="AMZN01000069">
    <property type="protein sequence ID" value="ELR69755.1"/>
    <property type="molecule type" value="Genomic_DNA"/>
</dbReference>
<name>L8JLU1_9BACT</name>
<keyword evidence="2" id="KW-1185">Reference proteome</keyword>
<organism evidence="1 2">
    <name type="scientific">Fulvivirga imtechensis AK7</name>
    <dbReference type="NCBI Taxonomy" id="1237149"/>
    <lineage>
        <taxon>Bacteria</taxon>
        <taxon>Pseudomonadati</taxon>
        <taxon>Bacteroidota</taxon>
        <taxon>Cytophagia</taxon>
        <taxon>Cytophagales</taxon>
        <taxon>Fulvivirgaceae</taxon>
        <taxon>Fulvivirga</taxon>
    </lineage>
</organism>
<evidence type="ECO:0000313" key="2">
    <source>
        <dbReference type="Proteomes" id="UP000011135"/>
    </source>
</evidence>
<sequence length="75" mass="8747">MPFSGIFKNPDKEVFDDLTINLEKFPLMPVKHIIKVEEYLVDHDQLALKRNNISDGNIKLLRQVPNTKERLGKPF</sequence>
<dbReference type="Proteomes" id="UP000011135">
    <property type="component" value="Unassembled WGS sequence"/>
</dbReference>
<evidence type="ECO:0000313" key="1">
    <source>
        <dbReference type="EMBL" id="ELR69755.1"/>
    </source>
</evidence>
<dbReference type="STRING" id="1237149.C900_04732"/>
<proteinExistence type="predicted"/>
<accession>L8JLU1</accession>
<dbReference type="AlphaFoldDB" id="L8JLU1"/>